<dbReference type="EMBL" id="UYJE01006053">
    <property type="protein sequence ID" value="VDI42641.1"/>
    <property type="molecule type" value="Genomic_DNA"/>
</dbReference>
<dbReference type="CDD" id="cd22758">
    <property type="entry name" value="OTU_232R-like"/>
    <property type="match status" value="1"/>
</dbReference>
<dbReference type="Pfam" id="PF02338">
    <property type="entry name" value="OTU"/>
    <property type="match status" value="1"/>
</dbReference>
<feature type="region of interest" description="Disordered" evidence="1">
    <location>
        <begin position="189"/>
        <end position="277"/>
    </location>
</feature>
<dbReference type="Gene3D" id="1.10.1410.40">
    <property type="match status" value="1"/>
</dbReference>
<feature type="region of interest" description="Disordered" evidence="1">
    <location>
        <begin position="304"/>
        <end position="392"/>
    </location>
</feature>
<feature type="compositionally biased region" description="Polar residues" evidence="1">
    <location>
        <begin position="331"/>
        <end position="349"/>
    </location>
</feature>
<dbReference type="Proteomes" id="UP000596742">
    <property type="component" value="Unassembled WGS sequence"/>
</dbReference>
<dbReference type="InterPro" id="IPR038765">
    <property type="entry name" value="Papain-like_cys_pep_sf"/>
</dbReference>
<evidence type="ECO:0000259" key="2">
    <source>
        <dbReference type="PROSITE" id="PS50802"/>
    </source>
</evidence>
<dbReference type="Gene3D" id="3.90.70.80">
    <property type="match status" value="1"/>
</dbReference>
<feature type="domain" description="OTU" evidence="2">
    <location>
        <begin position="495"/>
        <end position="631"/>
    </location>
</feature>
<dbReference type="PANTHER" id="PTHR10656">
    <property type="entry name" value="CELL FATE DETERMINING PROTEIN MAB21-RELATED"/>
    <property type="match status" value="1"/>
</dbReference>
<protein>
    <recommendedName>
        <fullName evidence="2">OTU domain-containing protein</fullName>
    </recommendedName>
</protein>
<proteinExistence type="predicted"/>
<dbReference type="OrthoDB" id="6071739at2759"/>
<feature type="compositionally biased region" description="Basic and acidic residues" evidence="1">
    <location>
        <begin position="189"/>
        <end position="211"/>
    </location>
</feature>
<evidence type="ECO:0000313" key="3">
    <source>
        <dbReference type="EMBL" id="VDI42641.1"/>
    </source>
</evidence>
<organism evidence="3 4">
    <name type="scientific">Mytilus galloprovincialis</name>
    <name type="common">Mediterranean mussel</name>
    <dbReference type="NCBI Taxonomy" id="29158"/>
    <lineage>
        <taxon>Eukaryota</taxon>
        <taxon>Metazoa</taxon>
        <taxon>Spiralia</taxon>
        <taxon>Lophotrochozoa</taxon>
        <taxon>Mollusca</taxon>
        <taxon>Bivalvia</taxon>
        <taxon>Autobranchia</taxon>
        <taxon>Pteriomorphia</taxon>
        <taxon>Mytilida</taxon>
        <taxon>Mytiloidea</taxon>
        <taxon>Mytilidae</taxon>
        <taxon>Mytilinae</taxon>
        <taxon>Mytilus</taxon>
    </lineage>
</organism>
<evidence type="ECO:0000256" key="1">
    <source>
        <dbReference type="SAM" id="MobiDB-lite"/>
    </source>
</evidence>
<gene>
    <name evidence="3" type="ORF">MGAL_10B000932</name>
</gene>
<dbReference type="PANTHER" id="PTHR10656:SF69">
    <property type="entry name" value="MAB-21-LIKE HHH_H2TH-LIKE DOMAIN-CONTAINING PROTEIN"/>
    <property type="match status" value="1"/>
</dbReference>
<dbReference type="InterPro" id="IPR046906">
    <property type="entry name" value="Mab-21_HhH/H2TH-like"/>
</dbReference>
<dbReference type="SMART" id="SM01265">
    <property type="entry name" value="Mab-21"/>
    <property type="match status" value="1"/>
</dbReference>
<sequence length="1359" mass="156086">MPLKDIFQKKIENSSSFLSDVWKPRYKEGNGGCQNQILEDNIVTDHNDIRKDGKHQSMPTKNCLQVQEVFENNGDDKEKRENNNSCRCGRRNCALNMIDRLTREDRLKEEDPLEKRMINDFEMMKSYKASEEKFSFPFLSLMFFGGKGDDKRPFPLSADEDSYKKRNKDFESSPTLKFLNEAFPNWFDRKSTPLDKNENENTKKQSKDLKFSPKQSRPPPKPPRMVFQLSISVDEDEKNENDASLKTPEKSVIESVNHLNNDNSTEEDESVEIRDTGSINRVIPDENKLSISIDFSSHISSEIFEQKKPECSQSLPTRGNTKSDLDKDSNPGFSQSFTSDVQNEGATTKKSAEDFKTLRSSQRKFSSEKDSSPGSRTELNKSDSSEDDTFPYKIQQSNTFLSNEMDDFDDPPNDIFGPECGPEMEDLPGLYDPEDCHAPFENLSAASLPTDPQTLFEEHMHHCPAAVAKHHVCCNCNQFTKNQHMLYELVRTEGLEMHDVVPDGNCMFRAIIDQLRMQGVITMTCNGIRQMAVEYLRNNPLQNDGTHLEDFFVAADESWEEFLRRMSKDGEWGDQIVLRGLAEVIDREICIISTFGDSHNQTTITPQGASKVKKIYLGHVNDQHYYSLRPKGWHEKWYKETRKIQSEQKINNAAKDKDNQEIIEEESLQTEKLTSPCRPSKLISCSYQFTDEYSHVPVFHLNFIIENVLPESNIYTPYRYHGGRDYFVTSATTKIYDVVGSVEEGLSVNLYSISPEHSRSMGNESLNTIKASNLPNLYQQSGTFTLVFKENLSESNGEGIIIDSENSTPGYALLKQGINQSKKYFKKVNGSYYLSNVYFQTEPKKMNIPHSKSPFFPFQKAASVILYYGKCPRWPKEANEWVSRERPSGWPDITLVKKTTKVPCVLTPIGHLLSTKPDIEWMFDFSLPEKFLLKDHVSKDKKYCFHVFKLLIDYHTGWRKELSTFVLKTIFLYTLEVIPSQQWEVCPSACVLYLIETLLLSLKEGKIPHYFIPENNIISHLDGSVLYKLIEKVNVVREFPIMSVILMAESHGLMTTYATDQIIDDLNHLSDHNNIHDSMLNTFIPAYSKIAVTSLSLMKFRQAVAAVTTGYRMLQELPCCSDGSGHPYGDITLEGFIKEATGHSGLQFFQIWWLCFFVDLYKKEKTLPSFIHSNPFKKISDMMRDCPPGDLDDVSVPNSVLQSYRYEYDYKSMHDIYFIIHMCAFLLTEGEYHLAAHYYRGLIRMMTAILNDTDAIMAEILQGHQFRQGMDTKIDYLVQAYVTGLTANLSNALYSLYKCYLYQGQSEYFQEYVDQFDSVCNSLATPSAFHLLADVWKVLGNKHKMKEALEKQDSMKSYS</sequence>
<name>A0A8B6F2M9_MYTGA</name>
<comment type="caution">
    <text evidence="3">The sequence shown here is derived from an EMBL/GenBank/DDBJ whole genome shotgun (WGS) entry which is preliminary data.</text>
</comment>
<feature type="compositionally biased region" description="Basic and acidic residues" evidence="1">
    <location>
        <begin position="161"/>
        <end position="171"/>
    </location>
</feature>
<feature type="compositionally biased region" description="Polar residues" evidence="1">
    <location>
        <begin position="311"/>
        <end position="320"/>
    </location>
</feature>
<reference evidence="3" key="1">
    <citation type="submission" date="2018-11" db="EMBL/GenBank/DDBJ databases">
        <authorList>
            <person name="Alioto T."/>
            <person name="Alioto T."/>
        </authorList>
    </citation>
    <scope>NUCLEOTIDE SEQUENCE</scope>
</reference>
<accession>A0A8B6F2M9</accession>
<dbReference type="Pfam" id="PF20266">
    <property type="entry name" value="Mab-21_C"/>
    <property type="match status" value="1"/>
</dbReference>
<dbReference type="InterPro" id="IPR024810">
    <property type="entry name" value="MAB21L/cGLR"/>
</dbReference>
<evidence type="ECO:0000313" key="4">
    <source>
        <dbReference type="Proteomes" id="UP000596742"/>
    </source>
</evidence>
<keyword evidence="4" id="KW-1185">Reference proteome</keyword>
<dbReference type="PROSITE" id="PS50802">
    <property type="entry name" value="OTU"/>
    <property type="match status" value="1"/>
</dbReference>
<dbReference type="SUPFAM" id="SSF54001">
    <property type="entry name" value="Cysteine proteinases"/>
    <property type="match status" value="1"/>
</dbReference>
<dbReference type="InterPro" id="IPR003323">
    <property type="entry name" value="OTU_dom"/>
</dbReference>
<feature type="region of interest" description="Disordered" evidence="1">
    <location>
        <begin position="150"/>
        <end position="171"/>
    </location>
</feature>
<feature type="compositionally biased region" description="Basic and acidic residues" evidence="1">
    <location>
        <begin position="240"/>
        <end position="252"/>
    </location>
</feature>